<proteinExistence type="predicted"/>
<sequence length="209" mass="23271" precursor="true">MNRSVTARIALVSAVCLIAALPVSAAQDPVLELTGKARKAYKNEHYKEAHDLLQQAVARIGKRITSSFVPFLPEAPEGWEIDGTETNTLSAATSSGPKRVMEAERRYIRKEDKRDVTLMIANTPELIRPYRQMAKSAAMMKPMLKQRGITLDEKAGWYIFTEQRGPDDCRIVAVHEQVVVEVDGAGQEKTAAKFIDEMKLDKLAQTASR</sequence>
<evidence type="ECO:0000256" key="1">
    <source>
        <dbReference type="SAM" id="SignalP"/>
    </source>
</evidence>
<dbReference type="OrthoDB" id="7265885at2"/>
<organism evidence="2 3">
    <name type="scientific">Kiritimatiella glycovorans</name>
    <dbReference type="NCBI Taxonomy" id="1307763"/>
    <lineage>
        <taxon>Bacteria</taxon>
        <taxon>Pseudomonadati</taxon>
        <taxon>Kiritimatiellota</taxon>
        <taxon>Kiritimatiellia</taxon>
        <taxon>Kiritimatiellales</taxon>
        <taxon>Kiritimatiellaceae</taxon>
        <taxon>Kiritimatiella</taxon>
    </lineage>
</organism>
<dbReference type="KEGG" id="vbl:L21SP4_02479"/>
<feature type="chain" id="PRO_5005183978" evidence="1">
    <location>
        <begin position="26"/>
        <end position="209"/>
    </location>
</feature>
<feature type="signal peptide" evidence="1">
    <location>
        <begin position="1"/>
        <end position="25"/>
    </location>
</feature>
<protein>
    <submittedName>
        <fullName evidence="2">Uncharacterized protein</fullName>
    </submittedName>
</protein>
<reference evidence="2 3" key="2">
    <citation type="journal article" date="2016" name="ISME J.">
        <title>Characterization of the first cultured representative of Verrucomicrobia subdivision 5 indicates the proposal of a novel phylum.</title>
        <authorList>
            <person name="Spring S."/>
            <person name="Bunk B."/>
            <person name="Sproer C."/>
            <person name="Schumann P."/>
            <person name="Rohde M."/>
            <person name="Tindall B.J."/>
            <person name="Klenk H.P."/>
        </authorList>
    </citation>
    <scope>NUCLEOTIDE SEQUENCE [LARGE SCALE GENOMIC DNA]</scope>
    <source>
        <strain evidence="2 3">L21-Fru-AB</strain>
    </source>
</reference>
<evidence type="ECO:0000313" key="3">
    <source>
        <dbReference type="Proteomes" id="UP000035268"/>
    </source>
</evidence>
<gene>
    <name evidence="2" type="ORF">L21SP4_02479</name>
</gene>
<evidence type="ECO:0000313" key="2">
    <source>
        <dbReference type="EMBL" id="AKJ65701.1"/>
    </source>
</evidence>
<dbReference type="Proteomes" id="UP000035268">
    <property type="component" value="Chromosome"/>
</dbReference>
<dbReference type="EMBL" id="CP010904">
    <property type="protein sequence ID" value="AKJ65701.1"/>
    <property type="molecule type" value="Genomic_DNA"/>
</dbReference>
<dbReference type="AlphaFoldDB" id="A0A0G3EGV0"/>
<keyword evidence="3" id="KW-1185">Reference proteome</keyword>
<dbReference type="RefSeq" id="WP_052882900.1">
    <property type="nucleotide sequence ID" value="NZ_CP010904.1"/>
</dbReference>
<accession>A0A0G3EGV0</accession>
<reference evidence="3" key="1">
    <citation type="submission" date="2015-02" db="EMBL/GenBank/DDBJ databases">
        <title>Description and complete genome sequence of the first cultured representative of the subdivision 5 of the Verrucomicrobia phylum.</title>
        <authorList>
            <person name="Spring S."/>
            <person name="Bunk B."/>
            <person name="Sproer C."/>
            <person name="Klenk H.-P."/>
        </authorList>
    </citation>
    <scope>NUCLEOTIDE SEQUENCE [LARGE SCALE GENOMIC DNA]</scope>
    <source>
        <strain evidence="3">L21-Fru-AB</strain>
    </source>
</reference>
<keyword evidence="1" id="KW-0732">Signal</keyword>
<name>A0A0G3EGV0_9BACT</name>